<dbReference type="SUPFAM" id="SSF53328">
    <property type="entry name" value="Formyltransferase"/>
    <property type="match status" value="1"/>
</dbReference>
<name>A0AAC9YQ00_9ACTN</name>
<dbReference type="KEGG" id="plan:A1s21148_00240"/>
<dbReference type="Gene3D" id="3.40.50.170">
    <property type="entry name" value="Formyl transferase, N-terminal domain"/>
    <property type="match status" value="1"/>
</dbReference>
<protein>
    <submittedName>
        <fullName evidence="2">Methionyl-tRNA formyltransferase-like protein</fullName>
    </submittedName>
</protein>
<dbReference type="InterPro" id="IPR002376">
    <property type="entry name" value="Formyl_transf_N"/>
</dbReference>
<dbReference type="EMBL" id="CP016769">
    <property type="protein sequence ID" value="ASY10017.1"/>
    <property type="molecule type" value="Genomic_DNA"/>
</dbReference>
<sequence length="278" mass="31899">MKVLIISGSHPRHEYILRDVITQHSQVQFKIIFMQRESLLPDFPVKDRNPSPAQRKLFSHHFKLRQRLESEHYGSKDLSAYEYLPHVSLTKITPDQLNENTVHQSIQSFGANACIVMGAGMLTNETLDLLPEETFNIHLGLSPKYRGSATLFWPTYFMDPFSTGITFHRINLQPDAGDILHQTLPVFERNLTLHETAIASVKAGKRDLGRLFDRLLEKSNLFSEPQPIVGKTFLTTDFRISHLELIYNLFDDQVLDALWPNDSVLPLPKLRTPNLVDQ</sequence>
<keyword evidence="3" id="KW-1185">Reference proteome</keyword>
<dbReference type="AlphaFoldDB" id="A0AAC9YQ00"/>
<feature type="domain" description="Formyl transferase N-terminal" evidence="1">
    <location>
        <begin position="66"/>
        <end position="187"/>
    </location>
</feature>
<proteinExistence type="predicted"/>
<evidence type="ECO:0000313" key="3">
    <source>
        <dbReference type="Proteomes" id="UP000217144"/>
    </source>
</evidence>
<gene>
    <name evidence="2" type="ORF">A1s21148_00240</name>
</gene>
<reference evidence="2 3" key="1">
    <citation type="submission" date="2016-07" db="EMBL/GenBank/DDBJ databases">
        <title>High microdiversification within the ubiquitous acI lineage of Actinobacteria.</title>
        <authorList>
            <person name="Neuenschwander S.M."/>
            <person name="Salcher M."/>
            <person name="Ghai R."/>
            <person name="Pernthaler J."/>
        </authorList>
    </citation>
    <scope>NUCLEOTIDE SEQUENCE [LARGE SCALE GENOMIC DNA]</scope>
    <source>
        <strain evidence="2">MMS-21-148</strain>
    </source>
</reference>
<dbReference type="Pfam" id="PF00551">
    <property type="entry name" value="Formyl_trans_N"/>
    <property type="match status" value="1"/>
</dbReference>
<evidence type="ECO:0000313" key="2">
    <source>
        <dbReference type="EMBL" id="ASY10017.1"/>
    </source>
</evidence>
<dbReference type="InterPro" id="IPR036477">
    <property type="entry name" value="Formyl_transf_N_sf"/>
</dbReference>
<organism evidence="2 3">
    <name type="scientific">Candidatus Planktophila lacus</name>
    <dbReference type="NCBI Taxonomy" id="1884913"/>
    <lineage>
        <taxon>Bacteria</taxon>
        <taxon>Bacillati</taxon>
        <taxon>Actinomycetota</taxon>
        <taxon>Actinomycetes</taxon>
        <taxon>Candidatus Nanopelagicales</taxon>
        <taxon>Candidatus Nanopelagicaceae</taxon>
        <taxon>Candidatus Planktophila</taxon>
    </lineage>
</organism>
<evidence type="ECO:0000259" key="1">
    <source>
        <dbReference type="Pfam" id="PF00551"/>
    </source>
</evidence>
<dbReference type="Proteomes" id="UP000217144">
    <property type="component" value="Chromosome"/>
</dbReference>
<dbReference type="RefSeq" id="WP_095670502.1">
    <property type="nucleotide sequence ID" value="NZ_CP016769.1"/>
</dbReference>
<accession>A0AAC9YQ00</accession>